<gene>
    <name evidence="2" type="primary">ysdB</name>
    <name evidence="2" type="ORF">MACH08_25910</name>
</gene>
<name>A0ABQ5TQ90_9BACI</name>
<feature type="transmembrane region" description="Helical" evidence="1">
    <location>
        <begin position="6"/>
        <end position="25"/>
    </location>
</feature>
<evidence type="ECO:0000256" key="1">
    <source>
        <dbReference type="SAM" id="Phobius"/>
    </source>
</evidence>
<evidence type="ECO:0000313" key="2">
    <source>
        <dbReference type="EMBL" id="GLO66807.1"/>
    </source>
</evidence>
<proteinExistence type="predicted"/>
<organism evidence="2 3">
    <name type="scientific">Oceanobacillus kimchii</name>
    <dbReference type="NCBI Taxonomy" id="746691"/>
    <lineage>
        <taxon>Bacteria</taxon>
        <taxon>Bacillati</taxon>
        <taxon>Bacillota</taxon>
        <taxon>Bacilli</taxon>
        <taxon>Bacillales</taxon>
        <taxon>Bacillaceae</taxon>
        <taxon>Oceanobacillus</taxon>
    </lineage>
</organism>
<keyword evidence="3" id="KW-1185">Reference proteome</keyword>
<reference evidence="2 3" key="1">
    <citation type="submission" date="2023-02" db="EMBL/GenBank/DDBJ databases">
        <title>Oceanobacillus kimchii IFOP_LL358 isolated form Alexandrium catenella lab strain.</title>
        <authorList>
            <person name="Gajardo G."/>
            <person name="Ueki S."/>
            <person name="Maruyama F."/>
        </authorList>
    </citation>
    <scope>NUCLEOTIDE SEQUENCE [LARGE SCALE GENOMIC DNA]</scope>
    <source>
        <strain evidence="2 3">IFOP_LL358</strain>
    </source>
</reference>
<accession>A0ABQ5TQ90</accession>
<keyword evidence="1" id="KW-0812">Transmembrane</keyword>
<comment type="caution">
    <text evidence="2">The sequence shown here is derived from an EMBL/GenBank/DDBJ whole genome shotgun (WGS) entry which is preliminary data.</text>
</comment>
<sequence>MLVISFRILLIIAIALLIYTLVQYLRKPERKLKLAQKNKQFYILDEEQNDKKNFQLTYMGCLFEGEKYLGTTDNKFEVVDIHVTVKDPHQLQGLSREDLYFIEEEIIFHYPYAAITWKHPINKVLQSSK</sequence>
<keyword evidence="1" id="KW-1133">Transmembrane helix</keyword>
<dbReference type="EMBL" id="BSKO01000001">
    <property type="protein sequence ID" value="GLO66807.1"/>
    <property type="molecule type" value="Genomic_DNA"/>
</dbReference>
<keyword evidence="1" id="KW-0472">Membrane</keyword>
<protein>
    <submittedName>
        <fullName evidence="2">Sigma-w pathway protein YsdB</fullName>
    </submittedName>
</protein>
<dbReference type="Proteomes" id="UP001275436">
    <property type="component" value="Unassembled WGS sequence"/>
</dbReference>
<evidence type="ECO:0000313" key="3">
    <source>
        <dbReference type="Proteomes" id="UP001275436"/>
    </source>
</evidence>
<dbReference type="RefSeq" id="WP_017797258.1">
    <property type="nucleotide sequence ID" value="NZ_BSKO01000001.1"/>
</dbReference>